<dbReference type="RefSeq" id="WP_179716394.1">
    <property type="nucleotide sequence ID" value="NZ_JACBZT010000001.1"/>
</dbReference>
<dbReference type="AlphaFoldDB" id="A0A853CGU9"/>
<keyword evidence="2" id="KW-1185">Reference proteome</keyword>
<gene>
    <name evidence="1" type="ORF">GGQ55_002050</name>
</gene>
<evidence type="ECO:0000313" key="1">
    <source>
        <dbReference type="EMBL" id="NYJ05772.1"/>
    </source>
</evidence>
<evidence type="ECO:0000313" key="2">
    <source>
        <dbReference type="Proteomes" id="UP000541969"/>
    </source>
</evidence>
<proteinExistence type="predicted"/>
<sequence length="186" mass="19375">MPETTAVPPIELQLRVTDGAAVLLSLAQRRAAWLEASARSTDDDLFALNTIGTDIESAFGEAPTHALALRDVFEQYGPWCNEQIAAALSIGQFGDGERAAFARVIDVTDGDYARRGTELASTVLEGGLRTDLRNRIDGIVLAADAHDVGCGLMAFAAMGGLMTCPKTLGAGCALGAGAMITLAAFC</sequence>
<protein>
    <submittedName>
        <fullName evidence="1">Uncharacterized protein</fullName>
    </submittedName>
</protein>
<comment type="caution">
    <text evidence="1">The sequence shown here is derived from an EMBL/GenBank/DDBJ whole genome shotgun (WGS) entry which is preliminary data.</text>
</comment>
<organism evidence="1 2">
    <name type="scientific">Petropleomorpha daqingensis</name>
    <dbReference type="NCBI Taxonomy" id="2026353"/>
    <lineage>
        <taxon>Bacteria</taxon>
        <taxon>Bacillati</taxon>
        <taxon>Actinomycetota</taxon>
        <taxon>Actinomycetes</taxon>
        <taxon>Geodermatophilales</taxon>
        <taxon>Geodermatophilaceae</taxon>
        <taxon>Petropleomorpha</taxon>
    </lineage>
</organism>
<accession>A0A853CGU9</accession>
<reference evidence="1 2" key="1">
    <citation type="submission" date="2020-07" db="EMBL/GenBank/DDBJ databases">
        <title>Sequencing the genomes of 1000 actinobacteria strains.</title>
        <authorList>
            <person name="Klenk H.-P."/>
        </authorList>
    </citation>
    <scope>NUCLEOTIDE SEQUENCE [LARGE SCALE GENOMIC DNA]</scope>
    <source>
        <strain evidence="1 2">DSM 104001</strain>
    </source>
</reference>
<dbReference type="EMBL" id="JACBZT010000001">
    <property type="protein sequence ID" value="NYJ05772.1"/>
    <property type="molecule type" value="Genomic_DNA"/>
</dbReference>
<name>A0A853CGU9_9ACTN</name>
<dbReference type="Proteomes" id="UP000541969">
    <property type="component" value="Unassembled WGS sequence"/>
</dbReference>